<evidence type="ECO:0000313" key="1">
    <source>
        <dbReference type="EMBL" id="MBB1122785.1"/>
    </source>
</evidence>
<dbReference type="Pfam" id="PF05657">
    <property type="entry name" value="DUF806"/>
    <property type="match status" value="1"/>
</dbReference>
<accession>A0A839GWL4</accession>
<gene>
    <name evidence="1" type="ORF">H5S41_02220</name>
</gene>
<comment type="caution">
    <text evidence="1">The sequence shown here is derived from an EMBL/GenBank/DDBJ whole genome shotgun (WGS) entry which is preliminary data.</text>
</comment>
<dbReference type="InterPro" id="IPR008524">
    <property type="entry name" value="DUF806"/>
</dbReference>
<proteinExistence type="predicted"/>
<dbReference type="EMBL" id="JACIVD010000048">
    <property type="protein sequence ID" value="MBB1122785.1"/>
    <property type="molecule type" value="Genomic_DNA"/>
</dbReference>
<evidence type="ECO:0000313" key="2">
    <source>
        <dbReference type="Proteomes" id="UP000547628"/>
    </source>
</evidence>
<sequence length="125" mass="14252">MLAVLEAQNMINSANIAGIDNVYTFNIPSEMVENVDQTIVLITDANTNPSIYGNNDFNALSRTIEIQVFYKKDLDIDPETIEVKLYKLFTNDYWNVGENRGHTIDPDTQQITTTFYVNNLKLLNN</sequence>
<organism evidence="1 2">
    <name type="scientific">Limosilactobacillus albertensis</name>
    <dbReference type="NCBI Taxonomy" id="2759752"/>
    <lineage>
        <taxon>Bacteria</taxon>
        <taxon>Bacillati</taxon>
        <taxon>Bacillota</taxon>
        <taxon>Bacilli</taxon>
        <taxon>Lactobacillales</taxon>
        <taxon>Lactobacillaceae</taxon>
        <taxon>Limosilactobacillus</taxon>
    </lineage>
</organism>
<dbReference type="Proteomes" id="UP000547628">
    <property type="component" value="Unassembled WGS sequence"/>
</dbReference>
<name>A0A839GWL4_9LACO</name>
<dbReference type="AlphaFoldDB" id="A0A839GWL4"/>
<protein>
    <submittedName>
        <fullName evidence="1">DUF806 family protein</fullName>
    </submittedName>
</protein>
<reference evidence="1 2" key="1">
    <citation type="submission" date="2020-07" db="EMBL/GenBank/DDBJ databases">
        <title>Description of Limosilactobacillus balticus sp. nov., Limosilactobacillus agrestis sp. nov., Limosilactobacillus albertensis sp. nov., Limosilactobacillus rudii sp. nov., Limosilactobacillus fastidiosus sp. nov., five novel Limosilactobacillus species isolated from the vertebrate gastrointestinal tract, and proposal of 6 subspecies of Limosilactobacillus reuteri adapted to the gastrointestinal tract of specific vertebrate hosts.</title>
        <authorList>
            <person name="Li F."/>
            <person name="Cheng C."/>
            <person name="Zheng J."/>
            <person name="Quevedo R.M."/>
            <person name="Li J."/>
            <person name="Roos S."/>
            <person name="Gaenzle M.G."/>
            <person name="Walter J."/>
        </authorList>
    </citation>
    <scope>NUCLEOTIDE SEQUENCE [LARGE SCALE GENOMIC DNA]</scope>
    <source>
        <strain evidence="1 2">Lr3000</strain>
    </source>
</reference>
<dbReference type="RefSeq" id="WP_182602079.1">
    <property type="nucleotide sequence ID" value="NZ_JACIVD010000048.1"/>
</dbReference>